<proteinExistence type="predicted"/>
<dbReference type="Proteomes" id="UP001054945">
    <property type="component" value="Unassembled WGS sequence"/>
</dbReference>
<keyword evidence="2" id="KW-1185">Reference proteome</keyword>
<accession>A0AAV4WC87</accession>
<protein>
    <submittedName>
        <fullName evidence="1">Uncharacterized protein</fullName>
    </submittedName>
</protein>
<evidence type="ECO:0000313" key="1">
    <source>
        <dbReference type="EMBL" id="GIY80427.1"/>
    </source>
</evidence>
<dbReference type="AlphaFoldDB" id="A0AAV4WC87"/>
<dbReference type="EMBL" id="BPLR01016010">
    <property type="protein sequence ID" value="GIY80427.1"/>
    <property type="molecule type" value="Genomic_DNA"/>
</dbReference>
<evidence type="ECO:0000313" key="2">
    <source>
        <dbReference type="Proteomes" id="UP001054945"/>
    </source>
</evidence>
<organism evidence="1 2">
    <name type="scientific">Caerostris extrusa</name>
    <name type="common">Bark spider</name>
    <name type="synonym">Caerostris bankana</name>
    <dbReference type="NCBI Taxonomy" id="172846"/>
    <lineage>
        <taxon>Eukaryota</taxon>
        <taxon>Metazoa</taxon>
        <taxon>Ecdysozoa</taxon>
        <taxon>Arthropoda</taxon>
        <taxon>Chelicerata</taxon>
        <taxon>Arachnida</taxon>
        <taxon>Araneae</taxon>
        <taxon>Araneomorphae</taxon>
        <taxon>Entelegynae</taxon>
        <taxon>Araneoidea</taxon>
        <taxon>Araneidae</taxon>
        <taxon>Caerostris</taxon>
    </lineage>
</organism>
<sequence>MPRRIQSKRNRRKNDLQLIKIINKASQMYGFIKINNIKHVLKTKKEERERKNSHFPRFARSGLDITSRASDSRLQSSLAYGRSEMHFCKAEGGKKDLRNREVAYF</sequence>
<name>A0AAV4WC87_CAEEX</name>
<reference evidence="1 2" key="1">
    <citation type="submission" date="2021-06" db="EMBL/GenBank/DDBJ databases">
        <title>Caerostris extrusa draft genome.</title>
        <authorList>
            <person name="Kono N."/>
            <person name="Arakawa K."/>
        </authorList>
    </citation>
    <scope>NUCLEOTIDE SEQUENCE [LARGE SCALE GENOMIC DNA]</scope>
</reference>
<gene>
    <name evidence="1" type="ORF">CEXT_273491</name>
</gene>
<comment type="caution">
    <text evidence="1">The sequence shown here is derived from an EMBL/GenBank/DDBJ whole genome shotgun (WGS) entry which is preliminary data.</text>
</comment>